<organism evidence="10 11">
    <name type="scientific">Stentor coeruleus</name>
    <dbReference type="NCBI Taxonomy" id="5963"/>
    <lineage>
        <taxon>Eukaryota</taxon>
        <taxon>Sar</taxon>
        <taxon>Alveolata</taxon>
        <taxon>Ciliophora</taxon>
        <taxon>Postciliodesmatophora</taxon>
        <taxon>Heterotrichea</taxon>
        <taxon>Heterotrichida</taxon>
        <taxon>Stentoridae</taxon>
        <taxon>Stentor</taxon>
    </lineage>
</organism>
<evidence type="ECO:0000313" key="10">
    <source>
        <dbReference type="EMBL" id="OMJ73352.1"/>
    </source>
</evidence>
<dbReference type="PROSITE" id="PS00211">
    <property type="entry name" value="ABC_TRANSPORTER_1"/>
    <property type="match status" value="1"/>
</dbReference>
<keyword evidence="2" id="KW-0813">Transport</keyword>
<dbReference type="CDD" id="cd03263">
    <property type="entry name" value="ABC_subfamily_A"/>
    <property type="match status" value="1"/>
</dbReference>
<dbReference type="Gene3D" id="3.40.50.300">
    <property type="entry name" value="P-loop containing nucleotide triphosphate hydrolases"/>
    <property type="match status" value="1"/>
</dbReference>
<dbReference type="InterPro" id="IPR017871">
    <property type="entry name" value="ABC_transporter-like_CS"/>
</dbReference>
<dbReference type="GO" id="GO:0005524">
    <property type="term" value="F:ATP binding"/>
    <property type="evidence" value="ECO:0007669"/>
    <property type="project" value="UniProtKB-KW"/>
</dbReference>
<comment type="subcellular location">
    <subcellularLocation>
        <location evidence="1">Membrane</location>
        <topology evidence="1">Multi-pass membrane protein</topology>
    </subcellularLocation>
</comment>
<feature type="transmembrane region" description="Helical" evidence="8">
    <location>
        <begin position="290"/>
        <end position="313"/>
    </location>
</feature>
<accession>A0A1R2B996</accession>
<keyword evidence="11" id="KW-1185">Reference proteome</keyword>
<keyword evidence="5" id="KW-0067">ATP-binding</keyword>
<evidence type="ECO:0000256" key="6">
    <source>
        <dbReference type="ARBA" id="ARBA00022989"/>
    </source>
</evidence>
<evidence type="ECO:0000256" key="4">
    <source>
        <dbReference type="ARBA" id="ARBA00022741"/>
    </source>
</evidence>
<feature type="transmembrane region" description="Helical" evidence="8">
    <location>
        <begin position="260"/>
        <end position="278"/>
    </location>
</feature>
<dbReference type="Pfam" id="PF12698">
    <property type="entry name" value="ABC2_membrane_3"/>
    <property type="match status" value="1"/>
</dbReference>
<protein>
    <recommendedName>
        <fullName evidence="9">ABC transporter domain-containing protein</fullName>
    </recommendedName>
</protein>
<dbReference type="InterPro" id="IPR003593">
    <property type="entry name" value="AAA+_ATPase"/>
</dbReference>
<evidence type="ECO:0000256" key="3">
    <source>
        <dbReference type="ARBA" id="ARBA00022692"/>
    </source>
</evidence>
<feature type="transmembrane region" description="Helical" evidence="8">
    <location>
        <begin position="333"/>
        <end position="353"/>
    </location>
</feature>
<evidence type="ECO:0000256" key="5">
    <source>
        <dbReference type="ARBA" id="ARBA00022840"/>
    </source>
</evidence>
<dbReference type="GO" id="GO:0005319">
    <property type="term" value="F:lipid transporter activity"/>
    <property type="evidence" value="ECO:0007669"/>
    <property type="project" value="TreeGrafter"/>
</dbReference>
<keyword evidence="6 8" id="KW-1133">Transmembrane helix</keyword>
<dbReference type="PROSITE" id="PS50893">
    <property type="entry name" value="ABC_TRANSPORTER_2"/>
    <property type="match status" value="1"/>
</dbReference>
<evidence type="ECO:0000256" key="1">
    <source>
        <dbReference type="ARBA" id="ARBA00004141"/>
    </source>
</evidence>
<evidence type="ECO:0000256" key="2">
    <source>
        <dbReference type="ARBA" id="ARBA00022448"/>
    </source>
</evidence>
<dbReference type="FunFam" id="3.40.50.300:FF:000665">
    <property type="entry name" value="ABC transporter A family member 2"/>
    <property type="match status" value="1"/>
</dbReference>
<evidence type="ECO:0000259" key="9">
    <source>
        <dbReference type="PROSITE" id="PS50893"/>
    </source>
</evidence>
<dbReference type="PANTHER" id="PTHR19229">
    <property type="entry name" value="ATP-BINDING CASSETTE TRANSPORTER SUBFAMILY A ABCA"/>
    <property type="match status" value="1"/>
</dbReference>
<dbReference type="GO" id="GO:0016020">
    <property type="term" value="C:membrane"/>
    <property type="evidence" value="ECO:0007669"/>
    <property type="project" value="UniProtKB-SubCell"/>
</dbReference>
<dbReference type="InterPro" id="IPR013525">
    <property type="entry name" value="ABC2_TM"/>
</dbReference>
<feature type="transmembrane region" description="Helical" evidence="8">
    <location>
        <begin position="365"/>
        <end position="384"/>
    </location>
</feature>
<evidence type="ECO:0000256" key="7">
    <source>
        <dbReference type="ARBA" id="ARBA00023136"/>
    </source>
</evidence>
<feature type="domain" description="ABC transporter" evidence="9">
    <location>
        <begin position="546"/>
        <end position="777"/>
    </location>
</feature>
<dbReference type="GO" id="GO:0140359">
    <property type="term" value="F:ABC-type transporter activity"/>
    <property type="evidence" value="ECO:0007669"/>
    <property type="project" value="InterPro"/>
</dbReference>
<dbReference type="OrthoDB" id="10255969at2759"/>
<keyword evidence="4" id="KW-0547">Nucleotide-binding</keyword>
<evidence type="ECO:0000313" key="11">
    <source>
        <dbReference type="Proteomes" id="UP000187209"/>
    </source>
</evidence>
<dbReference type="SMART" id="SM00382">
    <property type="entry name" value="AAA"/>
    <property type="match status" value="1"/>
</dbReference>
<dbReference type="InterPro" id="IPR026082">
    <property type="entry name" value="ABCA"/>
</dbReference>
<comment type="caution">
    <text evidence="10">The sequence shown here is derived from an EMBL/GenBank/DDBJ whole genome shotgun (WGS) entry which is preliminary data.</text>
</comment>
<dbReference type="Proteomes" id="UP000187209">
    <property type="component" value="Unassembled WGS sequence"/>
</dbReference>
<dbReference type="EMBL" id="MPUH01000828">
    <property type="protein sequence ID" value="OMJ73352.1"/>
    <property type="molecule type" value="Genomic_DNA"/>
</dbReference>
<gene>
    <name evidence="10" type="ORF">SteCoe_27979</name>
</gene>
<dbReference type="InterPro" id="IPR003439">
    <property type="entry name" value="ABC_transporter-like_ATP-bd"/>
</dbReference>
<dbReference type="InterPro" id="IPR027417">
    <property type="entry name" value="P-loop_NTPase"/>
</dbReference>
<feature type="transmembrane region" description="Helical" evidence="8">
    <location>
        <begin position="42"/>
        <end position="59"/>
    </location>
</feature>
<dbReference type="GO" id="GO:0016887">
    <property type="term" value="F:ATP hydrolysis activity"/>
    <property type="evidence" value="ECO:0007669"/>
    <property type="project" value="InterPro"/>
</dbReference>
<dbReference type="SUPFAM" id="SSF52540">
    <property type="entry name" value="P-loop containing nucleoside triphosphate hydrolases"/>
    <property type="match status" value="1"/>
</dbReference>
<keyword evidence="3 8" id="KW-0812">Transmembrane</keyword>
<name>A0A1R2B996_9CILI</name>
<evidence type="ECO:0000256" key="8">
    <source>
        <dbReference type="SAM" id="Phobius"/>
    </source>
</evidence>
<dbReference type="AlphaFoldDB" id="A0A1R2B996"/>
<proteinExistence type="predicted"/>
<reference evidence="10 11" key="1">
    <citation type="submission" date="2016-11" db="EMBL/GenBank/DDBJ databases">
        <title>The macronuclear genome of Stentor coeruleus: a giant cell with tiny introns.</title>
        <authorList>
            <person name="Slabodnick M."/>
            <person name="Ruby J.G."/>
            <person name="Reiff S.B."/>
            <person name="Swart E.C."/>
            <person name="Gosai S."/>
            <person name="Prabakaran S."/>
            <person name="Witkowska E."/>
            <person name="Larue G.E."/>
            <person name="Fisher S."/>
            <person name="Freeman R.M."/>
            <person name="Gunawardena J."/>
            <person name="Chu W."/>
            <person name="Stover N.A."/>
            <person name="Gregory B.D."/>
            <person name="Nowacki M."/>
            <person name="Derisi J."/>
            <person name="Roy S.W."/>
            <person name="Marshall W.F."/>
            <person name="Sood P."/>
        </authorList>
    </citation>
    <scope>NUCLEOTIDE SEQUENCE [LARGE SCALE GENOMIC DNA]</scope>
    <source>
        <strain evidence="10">WM001</strain>
    </source>
</reference>
<dbReference type="Pfam" id="PF00005">
    <property type="entry name" value="ABC_tran"/>
    <property type="match status" value="1"/>
</dbReference>
<sequence>MQEEKPRKQSPCICLKYCLKKHINEISALTRKNILIFSRNKYITFLLLICPLFICAYLHQIQIIVDQYTASLANPHPKEISISQIPKCYGDDCITLGIGLTGGPTEWTDYVIDHIAKSSGLKKNKDIKVLTTQDPLSFIKYIKENMNTTGAGLILCSNYMDFPDNNYLKRIHCDDTKGQVYLIVYNFTEVSKDIFDPNLPNPLEISALSVKLAVDSAIASYHARKKGLKDIFFEAVIQSYPLPENRFLKGYDAVSMTGPLYFFIPPMFVFGLLISEIVKEKELKLRNGLSVIGVSATAFWVSWFIVAFFFSFMTTNSLILSGYLFQFDLFLKTNYLVLLILFLTYSLTMMILGFMISTLINSVKLSYTVSYTFLLGGLVLQNFFTSPTLMKLFHFEGLPDWMYWVKIAFSYYPPFSFSKIFSDIAAKAGSLPNYHERKWESGPGYFWDDFFTERSGWVFGNRYVVPSSFDTLMDLLWNCFILIVFTWYFDHIVEGNRGRSSPPWFIFTYEYWGIKRKNPLTEEIELRNIPASNLVKNDNTEITEGIKLDKIWKKYPRAKTCAVKPLSLIIEKEECVSIIGHNGAGKTTLLSMLTGLLSPSGGTAYVSGYDINYELGKVHQTIGYCPQFNILWDEMTGTEHLWLFAKLRNIPLEIRQELVDQKLQEVNLGKAGNKTVGTYSGGMKRRLSVAISSIGNPSVIFMDEPTTGMDPITRRQVWRLIQNMKKDRVIILTTHSMEEAEILSDRIVVMVDGEIKCSGPSLYLKNHYGEGYKVELIDNNPKTLWEHLSLIIPSLKLVDISGSSLFISIPRTEPKIAQMFFETVEELKIQDWGLKNSSLEEVFMKVTGSLRDL</sequence>
<keyword evidence="7 8" id="KW-0472">Membrane</keyword>